<feature type="transmembrane region" description="Helical" evidence="1">
    <location>
        <begin position="146"/>
        <end position="166"/>
    </location>
</feature>
<dbReference type="EMBL" id="BAAAQN010000016">
    <property type="protein sequence ID" value="GAA2030437.1"/>
    <property type="molecule type" value="Genomic_DNA"/>
</dbReference>
<keyword evidence="3" id="KW-1185">Reference proteome</keyword>
<keyword evidence="1" id="KW-0472">Membrane</keyword>
<organism evidence="2 3">
    <name type="scientific">Catenulispora yoronensis</name>
    <dbReference type="NCBI Taxonomy" id="450799"/>
    <lineage>
        <taxon>Bacteria</taxon>
        <taxon>Bacillati</taxon>
        <taxon>Actinomycetota</taxon>
        <taxon>Actinomycetes</taxon>
        <taxon>Catenulisporales</taxon>
        <taxon>Catenulisporaceae</taxon>
        <taxon>Catenulispora</taxon>
    </lineage>
</organism>
<evidence type="ECO:0000313" key="2">
    <source>
        <dbReference type="EMBL" id="GAA2030437.1"/>
    </source>
</evidence>
<feature type="transmembrane region" description="Helical" evidence="1">
    <location>
        <begin position="68"/>
        <end position="90"/>
    </location>
</feature>
<comment type="caution">
    <text evidence="2">The sequence shown here is derived from an EMBL/GenBank/DDBJ whole genome shotgun (WGS) entry which is preliminary data.</text>
</comment>
<protein>
    <submittedName>
        <fullName evidence="2">Uncharacterized protein</fullName>
    </submittedName>
</protein>
<proteinExistence type="predicted"/>
<keyword evidence="1" id="KW-0812">Transmembrane</keyword>
<name>A0ABN2U6U9_9ACTN</name>
<evidence type="ECO:0000256" key="1">
    <source>
        <dbReference type="SAM" id="Phobius"/>
    </source>
</evidence>
<gene>
    <name evidence="2" type="ORF">GCM10009839_32700</name>
</gene>
<accession>A0ABN2U6U9</accession>
<reference evidence="2 3" key="1">
    <citation type="journal article" date="2019" name="Int. J. Syst. Evol. Microbiol.">
        <title>The Global Catalogue of Microorganisms (GCM) 10K type strain sequencing project: providing services to taxonomists for standard genome sequencing and annotation.</title>
        <authorList>
            <consortium name="The Broad Institute Genomics Platform"/>
            <consortium name="The Broad Institute Genome Sequencing Center for Infectious Disease"/>
            <person name="Wu L."/>
            <person name="Ma J."/>
        </authorList>
    </citation>
    <scope>NUCLEOTIDE SEQUENCE [LARGE SCALE GENOMIC DNA]</scope>
    <source>
        <strain evidence="2 3">JCM 16014</strain>
    </source>
</reference>
<dbReference type="Proteomes" id="UP001500751">
    <property type="component" value="Unassembled WGS sequence"/>
</dbReference>
<keyword evidence="1" id="KW-1133">Transmembrane helix</keyword>
<evidence type="ECO:0000313" key="3">
    <source>
        <dbReference type="Proteomes" id="UP001500751"/>
    </source>
</evidence>
<sequence>MQAQALYLTRREAASGAAVLTVDLPSGPSAVRIPPVRNGRLLKVGTEHGDVYFRVRVFRTVGARVRQVLLALVCLPAFLLGPLMIINGAATPPDPTAIPKCQGIAMDPGDICEITTYMGNTKTVNDYGYAAMAAKAQAGTGSLRGFGVGITIAEAVIGAGTAAVYLRRRNRPISLSAVPVATSSA</sequence>